<gene>
    <name evidence="1" type="ORF">Cocul_00900</name>
</gene>
<dbReference type="EMBL" id="LKST01000002">
    <property type="protein sequence ID" value="KQB84104.1"/>
    <property type="molecule type" value="Genomic_DNA"/>
</dbReference>
<evidence type="ECO:0000313" key="2">
    <source>
        <dbReference type="Proteomes" id="UP000050517"/>
    </source>
</evidence>
<protein>
    <submittedName>
        <fullName evidence="1">Uncharacterized protein</fullName>
    </submittedName>
</protein>
<keyword evidence="2" id="KW-1185">Reference proteome</keyword>
<dbReference type="PATRIC" id="fig|1544416.3.peg.904"/>
<dbReference type="AlphaFoldDB" id="A0A0Q0YNS4"/>
<proteinExistence type="predicted"/>
<reference evidence="1 2" key="1">
    <citation type="submission" date="2015-10" db="EMBL/GenBank/DDBJ databases">
        <title>Corynebacteirum lowii and Corynebacterium oculi species nova, derived from human clinical disease and and emended description of Corynebacterium mastiditis.</title>
        <authorList>
            <person name="Bernard K."/>
            <person name="Pacheco A.L."/>
            <person name="Mcdougall C."/>
            <person name="Burtx T."/>
            <person name="Weibe D."/>
            <person name="Tyler S."/>
            <person name="Olson A.B."/>
            <person name="Cnockaert M."/>
            <person name="Eguchi H."/>
            <person name="Kuwahara T."/>
            <person name="Nakayama-Imaohji H."/>
            <person name="Boudewijins M."/>
            <person name="Van Hoecke F."/>
            <person name="Bernier A.-M."/>
            <person name="Vandamme P."/>
        </authorList>
    </citation>
    <scope>NUCLEOTIDE SEQUENCE [LARGE SCALE GENOMIC DNA]</scope>
    <source>
        <strain evidence="1 2">NML 130210</strain>
    </source>
</reference>
<name>A0A0Q0YNS4_9CORY</name>
<accession>A0A0Q0YNS4</accession>
<sequence>MTTSAAALLTEVPELSALTSLGEGGQHQRPAPHLSRVELGPPDVIAKAHPLEGSMAPAYRLAHRVWHGWAPYRWDRTITTVALTHPDDADYCEPLQAIGAQLVAEHLMPGLPDMASVIIDPISATYTYPQATEDHGGDFNDYWHALLRPALFPARQEGLIGFFADSDDYRLPQTRDLIGLGCYWTDRQWAYEACFVPLCQGAPRAWLSRPHAIGADDQLPLGVHLWPHFFVWAPDRLAVMLHRYRLPR</sequence>
<dbReference type="Proteomes" id="UP000050517">
    <property type="component" value="Unassembled WGS sequence"/>
</dbReference>
<organism evidence="1 2">
    <name type="scientific">Corynebacterium oculi</name>
    <dbReference type="NCBI Taxonomy" id="1544416"/>
    <lineage>
        <taxon>Bacteria</taxon>
        <taxon>Bacillati</taxon>
        <taxon>Actinomycetota</taxon>
        <taxon>Actinomycetes</taxon>
        <taxon>Mycobacteriales</taxon>
        <taxon>Corynebacteriaceae</taxon>
        <taxon>Corynebacterium</taxon>
    </lineage>
</organism>
<evidence type="ECO:0000313" key="1">
    <source>
        <dbReference type="EMBL" id="KQB84104.1"/>
    </source>
</evidence>
<comment type="caution">
    <text evidence="1">The sequence shown here is derived from an EMBL/GenBank/DDBJ whole genome shotgun (WGS) entry which is preliminary data.</text>
</comment>
<dbReference type="STRING" id="1544416.Cocul_00900"/>